<dbReference type="AlphaFoldDB" id="A0A8T0JBL4"/>
<accession>A0A8T0JBL4</accession>
<dbReference type="EMBL" id="CM026421">
    <property type="protein sequence ID" value="KAG0593300.1"/>
    <property type="molecule type" value="Genomic_DNA"/>
</dbReference>
<protein>
    <submittedName>
        <fullName evidence="1">Uncharacterized protein</fullName>
    </submittedName>
</protein>
<reference evidence="1" key="1">
    <citation type="submission" date="2020-06" db="EMBL/GenBank/DDBJ databases">
        <title>WGS assembly of Ceratodon purpureus strain R40.</title>
        <authorList>
            <person name="Carey S.B."/>
            <person name="Jenkins J."/>
            <person name="Shu S."/>
            <person name="Lovell J.T."/>
            <person name="Sreedasyam A."/>
            <person name="Maumus F."/>
            <person name="Tiley G.P."/>
            <person name="Fernandez-Pozo N."/>
            <person name="Barry K."/>
            <person name="Chen C."/>
            <person name="Wang M."/>
            <person name="Lipzen A."/>
            <person name="Daum C."/>
            <person name="Saski C.A."/>
            <person name="Payton A.C."/>
            <person name="Mcbreen J.C."/>
            <person name="Conrad R.E."/>
            <person name="Kollar L.M."/>
            <person name="Olsson S."/>
            <person name="Huttunen S."/>
            <person name="Landis J.B."/>
            <person name="Wickett N.J."/>
            <person name="Johnson M.G."/>
            <person name="Rensing S.A."/>
            <person name="Grimwood J."/>
            <person name="Schmutz J."/>
            <person name="Mcdaniel S.F."/>
        </authorList>
    </citation>
    <scope>NUCLEOTIDE SEQUENCE</scope>
    <source>
        <strain evidence="1">R40</strain>
    </source>
</reference>
<name>A0A8T0JBL4_CERPU</name>
<sequence length="107" mass="12583">MCDQLYDSRFDKTAKILMVNVHSVYVQIINQDTFLTDSMLGIVGNSLPFFFWSHESALLIRHHALGRTTPASFCRSCWNGLIRTSRYYRRWTIFMYSFHTCDVCTID</sequence>
<evidence type="ECO:0000313" key="1">
    <source>
        <dbReference type="EMBL" id="KAG0593300.1"/>
    </source>
</evidence>
<proteinExistence type="predicted"/>
<comment type="caution">
    <text evidence="1">The sequence shown here is derived from an EMBL/GenBank/DDBJ whole genome shotgun (WGS) entry which is preliminary data.</text>
</comment>
<gene>
    <name evidence="1" type="ORF">KC19_1G319300</name>
</gene>
<keyword evidence="2" id="KW-1185">Reference proteome</keyword>
<organism evidence="1 2">
    <name type="scientific">Ceratodon purpureus</name>
    <name type="common">Fire moss</name>
    <name type="synonym">Dicranum purpureum</name>
    <dbReference type="NCBI Taxonomy" id="3225"/>
    <lineage>
        <taxon>Eukaryota</taxon>
        <taxon>Viridiplantae</taxon>
        <taxon>Streptophyta</taxon>
        <taxon>Embryophyta</taxon>
        <taxon>Bryophyta</taxon>
        <taxon>Bryophytina</taxon>
        <taxon>Bryopsida</taxon>
        <taxon>Dicranidae</taxon>
        <taxon>Pseudoditrichales</taxon>
        <taxon>Ditrichaceae</taxon>
        <taxon>Ceratodon</taxon>
    </lineage>
</organism>
<evidence type="ECO:0000313" key="2">
    <source>
        <dbReference type="Proteomes" id="UP000822688"/>
    </source>
</evidence>
<dbReference type="Proteomes" id="UP000822688">
    <property type="component" value="Chromosome 1"/>
</dbReference>